<dbReference type="EMBL" id="CP010836">
    <property type="protein sequence ID" value="AJP74320.1"/>
    <property type="molecule type" value="Genomic_DNA"/>
</dbReference>
<keyword evidence="3" id="KW-1185">Reference proteome</keyword>
<gene>
    <name evidence="2" type="ORF">TS85_06485</name>
</gene>
<feature type="transmembrane region" description="Helical" evidence="1">
    <location>
        <begin position="12"/>
        <end position="29"/>
    </location>
</feature>
<reference evidence="2 3" key="1">
    <citation type="journal article" date="2015" name="Int. J. Syst. Evol. Microbiol.">
        <title>Sphingomonas hengshuiensis sp. nov., isolated from lake wetland.</title>
        <authorList>
            <person name="Wei S."/>
            <person name="Wang T."/>
            <person name="Liu H."/>
            <person name="Zhang C."/>
            <person name="Guo J."/>
            <person name="Wang Q."/>
            <person name="Liang K."/>
            <person name="Zhang Z."/>
        </authorList>
    </citation>
    <scope>NUCLEOTIDE SEQUENCE [LARGE SCALE GENOMIC DNA]</scope>
    <source>
        <strain evidence="2 3">WHSC-8</strain>
    </source>
</reference>
<dbReference type="Proteomes" id="UP000032300">
    <property type="component" value="Chromosome"/>
</dbReference>
<dbReference type="OrthoDB" id="7573257at2"/>
<dbReference type="AlphaFoldDB" id="A0A7U5BFH7"/>
<keyword evidence="1" id="KW-0472">Membrane</keyword>
<protein>
    <recommendedName>
        <fullName evidence="4">YtxH domain-containing protein</fullName>
    </recommendedName>
</protein>
<reference evidence="2 3" key="2">
    <citation type="submission" date="2015-02" db="EMBL/GenBank/DDBJ databases">
        <title>The complete genome of Sphingomonas hengshuiensis sp. WHSC-8 isolated from soil of Hengshui Lake.</title>
        <authorList>
            <person name="Wei S."/>
            <person name="Guo J."/>
            <person name="Su C."/>
            <person name="Wu R."/>
            <person name="Zhang Z."/>
            <person name="Liang K."/>
            <person name="Li H."/>
            <person name="Wang T."/>
            <person name="Liu H."/>
            <person name="Zhang C."/>
            <person name="Li Z."/>
            <person name="Wang Q."/>
            <person name="Meng J."/>
        </authorList>
    </citation>
    <scope>NUCLEOTIDE SEQUENCE [LARGE SCALE GENOMIC DNA]</scope>
    <source>
        <strain evidence="2 3">WHSC-8</strain>
    </source>
</reference>
<dbReference type="KEGG" id="sphi:TS85_06485"/>
<proteinExistence type="predicted"/>
<name>A0A7U5BFH7_9SPHN</name>
<keyword evidence="1" id="KW-1133">Transmembrane helix</keyword>
<evidence type="ECO:0000313" key="3">
    <source>
        <dbReference type="Proteomes" id="UP000032300"/>
    </source>
</evidence>
<accession>A0A7U5BFH7</accession>
<organism evidence="2 3">
    <name type="scientific">Sphingomonas hengshuiensis</name>
    <dbReference type="NCBI Taxonomy" id="1609977"/>
    <lineage>
        <taxon>Bacteria</taxon>
        <taxon>Pseudomonadati</taxon>
        <taxon>Pseudomonadota</taxon>
        <taxon>Alphaproteobacteria</taxon>
        <taxon>Sphingomonadales</taxon>
        <taxon>Sphingomonadaceae</taxon>
        <taxon>Sphingomonas</taxon>
    </lineage>
</organism>
<evidence type="ECO:0008006" key="4">
    <source>
        <dbReference type="Google" id="ProtNLM"/>
    </source>
</evidence>
<evidence type="ECO:0000256" key="1">
    <source>
        <dbReference type="SAM" id="Phobius"/>
    </source>
</evidence>
<keyword evidence="1" id="KW-0812">Transmembrane</keyword>
<sequence>MHAVEGLGENPLALLAGGVALGVLIGALLPRLAKERELLDPIGRKIADRATAAAQAAKEAGKQEIDALLPNKDDTKERVSALFGTVIGAAKDAAKA</sequence>
<evidence type="ECO:0000313" key="2">
    <source>
        <dbReference type="EMBL" id="AJP74320.1"/>
    </source>
</evidence>